<gene>
    <name evidence="1" type="ORF">FNK824_LOCUS41805</name>
</gene>
<reference evidence="1" key="1">
    <citation type="submission" date="2021-02" db="EMBL/GenBank/DDBJ databases">
        <authorList>
            <person name="Nowell W R."/>
        </authorList>
    </citation>
    <scope>NUCLEOTIDE SEQUENCE</scope>
</reference>
<comment type="caution">
    <text evidence="1">The sequence shown here is derived from an EMBL/GenBank/DDBJ whole genome shotgun (WGS) entry which is preliminary data.</text>
</comment>
<organism evidence="1 2">
    <name type="scientific">Rotaria sordida</name>
    <dbReference type="NCBI Taxonomy" id="392033"/>
    <lineage>
        <taxon>Eukaryota</taxon>
        <taxon>Metazoa</taxon>
        <taxon>Spiralia</taxon>
        <taxon>Gnathifera</taxon>
        <taxon>Rotifera</taxon>
        <taxon>Eurotatoria</taxon>
        <taxon>Bdelloidea</taxon>
        <taxon>Philodinida</taxon>
        <taxon>Philodinidae</taxon>
        <taxon>Rotaria</taxon>
    </lineage>
</organism>
<evidence type="ECO:0000313" key="1">
    <source>
        <dbReference type="EMBL" id="CAF4334549.1"/>
    </source>
</evidence>
<sequence>MDCLEHLINEIYSNEQRLYFMSTVLSNLCSLALNVDLICSR</sequence>
<dbReference type="AlphaFoldDB" id="A0A820K0H4"/>
<dbReference type="EMBL" id="CAJOBE010043579">
    <property type="protein sequence ID" value="CAF4334549.1"/>
    <property type="molecule type" value="Genomic_DNA"/>
</dbReference>
<dbReference type="Proteomes" id="UP000663874">
    <property type="component" value="Unassembled WGS sequence"/>
</dbReference>
<proteinExistence type="predicted"/>
<feature type="non-terminal residue" evidence="1">
    <location>
        <position position="1"/>
    </location>
</feature>
<protein>
    <submittedName>
        <fullName evidence="1">Uncharacterized protein</fullName>
    </submittedName>
</protein>
<evidence type="ECO:0000313" key="2">
    <source>
        <dbReference type="Proteomes" id="UP000663874"/>
    </source>
</evidence>
<accession>A0A820K0H4</accession>
<name>A0A820K0H4_9BILA</name>